<sequence>MEILEFIRETYWSKDYIVEIDGFKKVAKFVKEGMITSPFEVAIRKELGRNVHGLLVPERIDFQQVPILVYDLDGYEPVEHSLSAAQALLNTLKNVLHVPRLYVPYIGFHDIVKRGGETFVFLPFVQNVDAIKKLFEEGVVIVAPEFFHAGASDKSTMYVFGRAILNLTNDKNIRELAEKLCAEDPELRAFDEDIPYFAVSRPKIFKVKRVRRHIEEEIESKIMNSTGSSFIGVVGPQRSGKTTIIENLSNTLREKGIPFISAITAVDLIVQTLELTADNIPKKLVEELSFCLENVCKIDSISLAIVEALSTLRQVVIIVDDYQEAAETLRAMLRRIMSHASEGCVKVVAFSVEDFDDFSEKITIPPFDLDETKELIKNSVGEFSNIEEFAAWVNAVTSGLPGLMVEYLRTLYENELFEIQKDGRYRFDTDLVAGLTTDFVIREKIQKFFDEPEVFLSVLGQKFEQRELDLLKRLTGFNFRIEDLIAEGIIYREYNRYRFALRQYWEAFYNLVPDGKKRWLHEKLSESIDEPEKRAWHFEVMGRRVSAARVYLQAVYDGLKFYHSPSLLRSYLARVKELIGDRVSYAVIKFEVELAERTDEFYVLNDLSIPDSKLYSYYLGQKFFLTYQEKEAAEIFSRYAEGFGKLGTLRRIFGRVKSEYFYQRRRGNYYTALKSILSQLSEKNPLEAKLLVDVYILLADLIGTGVEATSYLKTAEKIALEYNIAHKLPAIYNNLAVVSVSNTLAIQYLKRAVEVALDIGLPARAYLAHLNLLYHSLYAGKIKEFVDGLMEIKPRLKMLNLKDELVYCNTLETFYHAYNFEIDEALTHVKEMGELISDDLERILLEISVHFVTRDLVKVKELISKIENRIGELNRDERVVLELLKAYGTPGFGEKWFEYAKSPAKIYREEILAVFGEDLAKISPDAVRNELLNLEKMFIVDGSFLSLALLYEGFHNYYKAIGNSYKSRVYLRKALEIYMNIGLLNACSKIAQLHGYQFDVQHVESIRLTSYDQFLKEMISSLKIADIRIKPDIVLSYFASSLVSKLPFQGVETKVMDNYLEREIVASVGNVKECNFERIQASPLELVLKGEIDPQARYYLCCENEYLALSRQHLDELFKYVEVIDFTLVSVFKSLLTTLRSMVDPLTKLYTRYYLISLLEELFRNASQYNDHFSVVMCDIDNFKKINDTYGHLVGDEVLKAIAKVFRENLRSQDLVGRFGGEEFLLAFPHTDAEETVVVLERLRRVLRGLGQFPFSVTLSFGVAEYKAGAVDSVDSLIIKADTALYHAKNTGKDRIVRYVEGMTGGLHA</sequence>
<organism evidence="2">
    <name type="scientific">Fervidobacterium thailandense</name>
    <dbReference type="NCBI Taxonomy" id="1008305"/>
    <lineage>
        <taxon>Bacteria</taxon>
        <taxon>Thermotogati</taxon>
        <taxon>Thermotogota</taxon>
        <taxon>Thermotogae</taxon>
        <taxon>Thermotogales</taxon>
        <taxon>Fervidobacteriaceae</taxon>
        <taxon>Fervidobacterium</taxon>
    </lineage>
</organism>
<dbReference type="FunFam" id="3.30.70.270:FF:000001">
    <property type="entry name" value="Diguanylate cyclase domain protein"/>
    <property type="match status" value="1"/>
</dbReference>
<dbReference type="InterPro" id="IPR027417">
    <property type="entry name" value="P-loop_NTPase"/>
</dbReference>
<dbReference type="CDD" id="cd01949">
    <property type="entry name" value="GGDEF"/>
    <property type="match status" value="1"/>
</dbReference>
<dbReference type="InterPro" id="IPR029787">
    <property type="entry name" value="Nucleotide_cyclase"/>
</dbReference>
<dbReference type="EMBL" id="DSZY01000006">
    <property type="protein sequence ID" value="HGU39869.1"/>
    <property type="molecule type" value="Genomic_DNA"/>
</dbReference>
<gene>
    <name evidence="2" type="ORF">ENT77_01505</name>
</gene>
<dbReference type="SMART" id="SM00267">
    <property type="entry name" value="GGDEF"/>
    <property type="match status" value="1"/>
</dbReference>
<dbReference type="Pfam" id="PF00990">
    <property type="entry name" value="GGDEF"/>
    <property type="match status" value="1"/>
</dbReference>
<comment type="caution">
    <text evidence="2">The sequence shown here is derived from an EMBL/GenBank/DDBJ whole genome shotgun (WGS) entry which is preliminary data.</text>
</comment>
<dbReference type="GO" id="GO:0052621">
    <property type="term" value="F:diguanylate cyclase activity"/>
    <property type="evidence" value="ECO:0007669"/>
    <property type="project" value="TreeGrafter"/>
</dbReference>
<dbReference type="SUPFAM" id="SSF55073">
    <property type="entry name" value="Nucleotide cyclase"/>
    <property type="match status" value="1"/>
</dbReference>
<dbReference type="SUPFAM" id="SSF52540">
    <property type="entry name" value="P-loop containing nucleoside triphosphate hydrolases"/>
    <property type="match status" value="1"/>
</dbReference>
<reference evidence="2" key="1">
    <citation type="journal article" date="2020" name="mSystems">
        <title>Genome- and Community-Level Interaction Insights into Carbon Utilization and Element Cycling Functions of Hydrothermarchaeota in Hydrothermal Sediment.</title>
        <authorList>
            <person name="Zhou Z."/>
            <person name="Liu Y."/>
            <person name="Xu W."/>
            <person name="Pan J."/>
            <person name="Luo Z.H."/>
            <person name="Li M."/>
        </authorList>
    </citation>
    <scope>NUCLEOTIDE SEQUENCE [LARGE SCALE GENOMIC DNA]</scope>
    <source>
        <strain evidence="2">SpSt-609</strain>
    </source>
</reference>
<feature type="domain" description="GGDEF" evidence="1">
    <location>
        <begin position="1171"/>
        <end position="1301"/>
    </location>
</feature>
<dbReference type="PANTHER" id="PTHR45138:SF9">
    <property type="entry name" value="DIGUANYLATE CYCLASE DGCM-RELATED"/>
    <property type="match status" value="1"/>
</dbReference>
<dbReference type="NCBIfam" id="TIGR00254">
    <property type="entry name" value="GGDEF"/>
    <property type="match status" value="1"/>
</dbReference>
<proteinExistence type="predicted"/>
<evidence type="ECO:0000313" key="2">
    <source>
        <dbReference type="EMBL" id="HGU39869.1"/>
    </source>
</evidence>
<protein>
    <submittedName>
        <fullName evidence="2">Diguanylate cyclase</fullName>
    </submittedName>
</protein>
<evidence type="ECO:0000259" key="1">
    <source>
        <dbReference type="PROSITE" id="PS50887"/>
    </source>
</evidence>
<dbReference type="PROSITE" id="PS50887">
    <property type="entry name" value="GGDEF"/>
    <property type="match status" value="1"/>
</dbReference>
<dbReference type="InterPro" id="IPR000160">
    <property type="entry name" value="GGDEF_dom"/>
</dbReference>
<name>A0A7C4W238_9BACT</name>
<accession>A0A7C4W238</accession>
<dbReference type="InterPro" id="IPR050469">
    <property type="entry name" value="Diguanylate_Cyclase"/>
</dbReference>
<dbReference type="InterPro" id="IPR043128">
    <property type="entry name" value="Rev_trsase/Diguanyl_cyclase"/>
</dbReference>
<dbReference type="Gene3D" id="3.40.50.300">
    <property type="entry name" value="P-loop containing nucleotide triphosphate hydrolases"/>
    <property type="match status" value="1"/>
</dbReference>
<dbReference type="PANTHER" id="PTHR45138">
    <property type="entry name" value="REGULATORY COMPONENTS OF SENSORY TRANSDUCTION SYSTEM"/>
    <property type="match status" value="1"/>
</dbReference>
<dbReference type="Gene3D" id="3.30.70.270">
    <property type="match status" value="1"/>
</dbReference>